<keyword evidence="3 4" id="KW-0408">Iron</keyword>
<reference evidence="8 9" key="1">
    <citation type="journal article" date="2014" name="Nature">
        <title>An environmental bacterial taxon with a large and distinct metabolic repertoire.</title>
        <authorList>
            <person name="Wilson M.C."/>
            <person name="Mori T."/>
            <person name="Ruckert C."/>
            <person name="Uria A.R."/>
            <person name="Helf M.J."/>
            <person name="Takada K."/>
            <person name="Gernert C."/>
            <person name="Steffens U.A."/>
            <person name="Heycke N."/>
            <person name="Schmitt S."/>
            <person name="Rinke C."/>
            <person name="Helfrich E.J."/>
            <person name="Brachmann A.O."/>
            <person name="Gurgui C."/>
            <person name="Wakimoto T."/>
            <person name="Kracht M."/>
            <person name="Crusemann M."/>
            <person name="Hentschel U."/>
            <person name="Abe I."/>
            <person name="Matsunaga S."/>
            <person name="Kalinowski J."/>
            <person name="Takeyama H."/>
            <person name="Piel J."/>
        </authorList>
    </citation>
    <scope>NUCLEOTIDE SEQUENCE [LARGE SCALE GENOMIC DNA]</scope>
    <source>
        <strain evidence="9">TSY2</strain>
    </source>
</reference>
<dbReference type="InterPro" id="IPR009056">
    <property type="entry name" value="Cyt_c-like_dom"/>
</dbReference>
<dbReference type="AlphaFoldDB" id="W4MBA3"/>
<feature type="chain" id="PRO_5004845232" description="Cytochrome c domain-containing protein" evidence="6">
    <location>
        <begin position="32"/>
        <end position="164"/>
    </location>
</feature>
<feature type="region of interest" description="Disordered" evidence="5">
    <location>
        <begin position="29"/>
        <end position="77"/>
    </location>
</feature>
<proteinExistence type="predicted"/>
<evidence type="ECO:0000313" key="9">
    <source>
        <dbReference type="Proteomes" id="UP000019140"/>
    </source>
</evidence>
<dbReference type="HOGENOM" id="CLU_1640692_0_0_7"/>
<dbReference type="Pfam" id="PF13442">
    <property type="entry name" value="Cytochrome_CBB3"/>
    <property type="match status" value="1"/>
</dbReference>
<dbReference type="SUPFAM" id="SSF46626">
    <property type="entry name" value="Cytochrome c"/>
    <property type="match status" value="1"/>
</dbReference>
<dbReference type="GO" id="GO:0020037">
    <property type="term" value="F:heme binding"/>
    <property type="evidence" value="ECO:0007669"/>
    <property type="project" value="InterPro"/>
</dbReference>
<accession>W4MBA3</accession>
<evidence type="ECO:0000256" key="2">
    <source>
        <dbReference type="ARBA" id="ARBA00022723"/>
    </source>
</evidence>
<organism evidence="8 9">
    <name type="scientific">Candidatus Entotheonella gemina</name>
    <dbReference type="NCBI Taxonomy" id="1429439"/>
    <lineage>
        <taxon>Bacteria</taxon>
        <taxon>Pseudomonadati</taxon>
        <taxon>Nitrospinota/Tectimicrobiota group</taxon>
        <taxon>Candidatus Tectimicrobiota</taxon>
        <taxon>Candidatus Entotheonellia</taxon>
        <taxon>Candidatus Entotheonellales</taxon>
        <taxon>Candidatus Entotheonellaceae</taxon>
        <taxon>Candidatus Entotheonella</taxon>
    </lineage>
</organism>
<sequence length="164" mass="18017">MVLNFQARRTFLVTILFFIGCMLSLTGPSEAQTADKPAKVPESSKESPKESADAQAADKPVTVKVESSNPFSGDPEAIKSGRDLYFTWCVQCHGKKADGVSPRWGNYGKDLRKFWQGYSKFVLITVQGVKGKQMPPWGDVLAGNQISHIGAYLETLAMEGANWK</sequence>
<dbReference type="Proteomes" id="UP000019140">
    <property type="component" value="Unassembled WGS sequence"/>
</dbReference>
<comment type="caution">
    <text evidence="8">The sequence shown here is derived from an EMBL/GenBank/DDBJ whole genome shotgun (WGS) entry which is preliminary data.</text>
</comment>
<evidence type="ECO:0000256" key="4">
    <source>
        <dbReference type="PROSITE-ProRule" id="PRU00433"/>
    </source>
</evidence>
<keyword evidence="6" id="KW-0732">Signal</keyword>
<evidence type="ECO:0000313" key="8">
    <source>
        <dbReference type="EMBL" id="ETX06917.1"/>
    </source>
</evidence>
<feature type="signal peptide" evidence="6">
    <location>
        <begin position="1"/>
        <end position="31"/>
    </location>
</feature>
<dbReference type="Gene3D" id="1.10.760.10">
    <property type="entry name" value="Cytochrome c-like domain"/>
    <property type="match status" value="1"/>
</dbReference>
<evidence type="ECO:0000256" key="5">
    <source>
        <dbReference type="SAM" id="MobiDB-lite"/>
    </source>
</evidence>
<dbReference type="EMBL" id="AZHX01000571">
    <property type="protein sequence ID" value="ETX06917.1"/>
    <property type="molecule type" value="Genomic_DNA"/>
</dbReference>
<feature type="domain" description="Cytochrome c" evidence="7">
    <location>
        <begin position="76"/>
        <end position="157"/>
    </location>
</feature>
<evidence type="ECO:0000256" key="3">
    <source>
        <dbReference type="ARBA" id="ARBA00023004"/>
    </source>
</evidence>
<dbReference type="GO" id="GO:0046872">
    <property type="term" value="F:metal ion binding"/>
    <property type="evidence" value="ECO:0007669"/>
    <property type="project" value="UniProtKB-KW"/>
</dbReference>
<name>W4MBA3_9BACT</name>
<protein>
    <recommendedName>
        <fullName evidence="7">Cytochrome c domain-containing protein</fullName>
    </recommendedName>
</protein>
<evidence type="ECO:0000259" key="7">
    <source>
        <dbReference type="PROSITE" id="PS51007"/>
    </source>
</evidence>
<dbReference type="GO" id="GO:0009055">
    <property type="term" value="F:electron transfer activity"/>
    <property type="evidence" value="ECO:0007669"/>
    <property type="project" value="InterPro"/>
</dbReference>
<dbReference type="InterPro" id="IPR036909">
    <property type="entry name" value="Cyt_c-like_dom_sf"/>
</dbReference>
<keyword evidence="1 4" id="KW-0349">Heme</keyword>
<gene>
    <name evidence="8" type="ORF">ETSY2_14250</name>
</gene>
<evidence type="ECO:0000256" key="6">
    <source>
        <dbReference type="SAM" id="SignalP"/>
    </source>
</evidence>
<feature type="compositionally biased region" description="Basic and acidic residues" evidence="5">
    <location>
        <begin position="36"/>
        <end position="52"/>
    </location>
</feature>
<keyword evidence="2 4" id="KW-0479">Metal-binding</keyword>
<dbReference type="PROSITE" id="PS51007">
    <property type="entry name" value="CYTC"/>
    <property type="match status" value="1"/>
</dbReference>
<evidence type="ECO:0000256" key="1">
    <source>
        <dbReference type="ARBA" id="ARBA00022617"/>
    </source>
</evidence>
<keyword evidence="9" id="KW-1185">Reference proteome</keyword>